<accession>A0A173RNU0</accession>
<dbReference type="SUPFAM" id="SSF49303">
    <property type="entry name" value="beta-Galactosidase/glucuronidase domain"/>
    <property type="match status" value="1"/>
</dbReference>
<dbReference type="InterPro" id="IPR006101">
    <property type="entry name" value="Glyco_hydro_2"/>
</dbReference>
<dbReference type="PRINTS" id="PR00132">
    <property type="entry name" value="GLHYDRLASE2"/>
</dbReference>
<dbReference type="SUPFAM" id="SSF49785">
    <property type="entry name" value="Galactose-binding domain-like"/>
    <property type="match status" value="1"/>
</dbReference>
<dbReference type="Pfam" id="PF02837">
    <property type="entry name" value="Glyco_hydro_2_N"/>
    <property type="match status" value="1"/>
</dbReference>
<dbReference type="Proteomes" id="UP000095649">
    <property type="component" value="Unassembled WGS sequence"/>
</dbReference>
<dbReference type="InterPro" id="IPR023232">
    <property type="entry name" value="Glyco_hydro_2_AS"/>
</dbReference>
<dbReference type="InterPro" id="IPR006104">
    <property type="entry name" value="Glyco_hydro_2_N"/>
</dbReference>
<evidence type="ECO:0000259" key="7">
    <source>
        <dbReference type="Pfam" id="PF18565"/>
    </source>
</evidence>
<keyword evidence="2 8" id="KW-0378">Hydrolase</keyword>
<dbReference type="RefSeq" id="WP_055185113.1">
    <property type="nucleotide sequence ID" value="NZ_CYXN01000002.1"/>
</dbReference>
<evidence type="ECO:0000256" key="3">
    <source>
        <dbReference type="ARBA" id="ARBA00023295"/>
    </source>
</evidence>
<dbReference type="InterPro" id="IPR006102">
    <property type="entry name" value="Ig-like_GH2"/>
</dbReference>
<feature type="domain" description="Glycoside hydrolase family 2" evidence="7">
    <location>
        <begin position="692"/>
        <end position="778"/>
    </location>
</feature>
<dbReference type="SUPFAM" id="SSF51445">
    <property type="entry name" value="(Trans)glycosidases"/>
    <property type="match status" value="1"/>
</dbReference>
<dbReference type="InterPro" id="IPR051913">
    <property type="entry name" value="GH2_Domain-Containing"/>
</dbReference>
<comment type="similarity">
    <text evidence="1">Belongs to the glycosyl hydrolase 2 family.</text>
</comment>
<protein>
    <submittedName>
        <fullName evidence="8">Beta-galactosidase</fullName>
        <ecNumber evidence="8">3.2.1.23</ecNumber>
    </submittedName>
</protein>
<evidence type="ECO:0000256" key="2">
    <source>
        <dbReference type="ARBA" id="ARBA00022801"/>
    </source>
</evidence>
<dbReference type="GO" id="GO:0004565">
    <property type="term" value="F:beta-galactosidase activity"/>
    <property type="evidence" value="ECO:0007669"/>
    <property type="project" value="UniProtKB-EC"/>
</dbReference>
<dbReference type="GO" id="GO:0005975">
    <property type="term" value="P:carbohydrate metabolic process"/>
    <property type="evidence" value="ECO:0007669"/>
    <property type="project" value="InterPro"/>
</dbReference>
<name>A0A173RNU0_9FIRM</name>
<dbReference type="InterPro" id="IPR013783">
    <property type="entry name" value="Ig-like_fold"/>
</dbReference>
<keyword evidence="3 8" id="KW-0326">Glycosidase</keyword>
<dbReference type="Gene3D" id="3.20.20.80">
    <property type="entry name" value="Glycosidases"/>
    <property type="match status" value="1"/>
</dbReference>
<dbReference type="PANTHER" id="PTHR42732">
    <property type="entry name" value="BETA-GALACTOSIDASE"/>
    <property type="match status" value="1"/>
</dbReference>
<evidence type="ECO:0000259" key="5">
    <source>
        <dbReference type="Pfam" id="PF02836"/>
    </source>
</evidence>
<dbReference type="OrthoDB" id="9801077at2"/>
<evidence type="ECO:0000256" key="1">
    <source>
        <dbReference type="ARBA" id="ARBA00007401"/>
    </source>
</evidence>
<feature type="domain" description="Glycoside hydrolase family 2 immunoglobulin-like beta-sandwich" evidence="4">
    <location>
        <begin position="158"/>
        <end position="253"/>
    </location>
</feature>
<evidence type="ECO:0000259" key="6">
    <source>
        <dbReference type="Pfam" id="PF02837"/>
    </source>
</evidence>
<dbReference type="Gene3D" id="2.60.120.260">
    <property type="entry name" value="Galactose-binding domain-like"/>
    <property type="match status" value="1"/>
</dbReference>
<feature type="domain" description="Glycosyl hydrolases family 2 sugar binding" evidence="6">
    <location>
        <begin position="40"/>
        <end position="150"/>
    </location>
</feature>
<dbReference type="InterPro" id="IPR008979">
    <property type="entry name" value="Galactose-bd-like_sf"/>
</dbReference>
<dbReference type="EC" id="3.2.1.23" evidence="8"/>
<dbReference type="InterPro" id="IPR036156">
    <property type="entry name" value="Beta-gal/glucu_dom_sf"/>
</dbReference>
<evidence type="ECO:0000259" key="4">
    <source>
        <dbReference type="Pfam" id="PF00703"/>
    </source>
</evidence>
<dbReference type="Gene3D" id="2.60.40.10">
    <property type="entry name" value="Immunoglobulins"/>
    <property type="match status" value="2"/>
</dbReference>
<sequence>MKHSFCEDWEFTRHWTEAFGKGLPVPKQQAVRLPHTCREVPLHYASPADYEMVCGYRKRFRVPPVQAAPRLFVRFDGAAHQAVVRVNGRVAGQHRGGYTGFAVEITDLVDREGENLLTVQLDTREDPTIPPFGFVIDYLTYGGLYREVWLEATAESRLTDLFVYTPTLQEAVVQWTAELTPAAATVRIRLETTDGTLLAEQTAQAAETGKMQLSVPDAQPWDTEHPVLHHAIAELLNAAGQPIDRKQVTFGFRTAEFRADGFYLNGKKTFLRGLNRHQSFPYIGYAAPESLQREDARILQEELHCTAVRTSHYPQSQYFLDECDRRGLLVFTELPGWQHIGDDNWKDAACEMLQEMILQNRNHPSIILWGVRINESVDDDAFYTRTNKIAHQLDPSRATSGVRYLEKSHLLEDVYAYNDFSHNGTTPGAKPKKDVTPDMGKALLISECNGHMYPTKPFDDGPHRQEHALRHVRVQNAAYVSGEHAGCFGWCMFDYQTHKDFGSGDRICYHGVLDSFRNPKLAAAVYASQGDADPVLAVSSSMDIGDNPAGQLGTAYVFSNAQQVRLYKNDVFVTALRQSEWTALPHPPFVMDDTIGELLETQEHFSPAKAAAVRDCLLAAGKYGLPGLPLAYKVKFGWCMLRYKMSFEDGVALYGKYVGNWGGEATRWRFDAVQDGNVVRSVTLCPGAKLHLEVKSSRTTLREKDTYDMAAVRVRILDENGTPAPYAQFPVQFTVEGSAALVGPQTAVAEGGMTGTYLRTVGAAGEALLTVSAPQTQPVVLRFTIEKEDAVWN</sequence>
<gene>
    <name evidence="8" type="primary">lacZ_2</name>
    <name evidence="8" type="ORF">ERS852582_00569</name>
</gene>
<dbReference type="InterPro" id="IPR006103">
    <property type="entry name" value="Glyco_hydro_2_cat"/>
</dbReference>
<evidence type="ECO:0000313" key="9">
    <source>
        <dbReference type="Proteomes" id="UP000095649"/>
    </source>
</evidence>
<dbReference type="InterPro" id="IPR040605">
    <property type="entry name" value="Glyco_hydro2_dom5"/>
</dbReference>
<dbReference type="EMBL" id="CYXN01000002">
    <property type="protein sequence ID" value="CUM79386.1"/>
    <property type="molecule type" value="Genomic_DNA"/>
</dbReference>
<dbReference type="PANTHER" id="PTHR42732:SF1">
    <property type="entry name" value="BETA-MANNOSIDASE"/>
    <property type="match status" value="1"/>
</dbReference>
<dbReference type="Pfam" id="PF00703">
    <property type="entry name" value="Glyco_hydro_2"/>
    <property type="match status" value="1"/>
</dbReference>
<organism evidence="8 9">
    <name type="scientific">Faecalibacterium prausnitzii</name>
    <dbReference type="NCBI Taxonomy" id="853"/>
    <lineage>
        <taxon>Bacteria</taxon>
        <taxon>Bacillati</taxon>
        <taxon>Bacillota</taxon>
        <taxon>Clostridia</taxon>
        <taxon>Eubacteriales</taxon>
        <taxon>Oscillospiraceae</taxon>
        <taxon>Faecalibacterium</taxon>
    </lineage>
</organism>
<proteinExistence type="inferred from homology"/>
<dbReference type="Pfam" id="PF02836">
    <property type="entry name" value="Glyco_hydro_2_C"/>
    <property type="match status" value="1"/>
</dbReference>
<dbReference type="AlphaFoldDB" id="A0A173RNU0"/>
<dbReference type="InterPro" id="IPR017853">
    <property type="entry name" value="GH"/>
</dbReference>
<evidence type="ECO:0000313" key="8">
    <source>
        <dbReference type="EMBL" id="CUM79386.1"/>
    </source>
</evidence>
<feature type="domain" description="Glycoside hydrolase family 2 catalytic" evidence="5">
    <location>
        <begin position="258"/>
        <end position="410"/>
    </location>
</feature>
<dbReference type="PROSITE" id="PS00608">
    <property type="entry name" value="GLYCOSYL_HYDROL_F2_2"/>
    <property type="match status" value="1"/>
</dbReference>
<reference evidence="8 9" key="1">
    <citation type="submission" date="2015-09" db="EMBL/GenBank/DDBJ databases">
        <authorList>
            <consortium name="Pathogen Informatics"/>
        </authorList>
    </citation>
    <scope>NUCLEOTIDE SEQUENCE [LARGE SCALE GENOMIC DNA]</scope>
    <source>
        <strain evidence="8 9">2789STDY5834970</strain>
    </source>
</reference>
<dbReference type="Pfam" id="PF18565">
    <property type="entry name" value="Glyco_hydro2_C5"/>
    <property type="match status" value="1"/>
</dbReference>